<proteinExistence type="inferred from homology"/>
<dbReference type="InterPro" id="IPR025705">
    <property type="entry name" value="Beta_hexosaminidase_sua/sub"/>
</dbReference>
<dbReference type="eggNOG" id="KOG2499">
    <property type="taxonomic scope" value="Eukaryota"/>
</dbReference>
<keyword evidence="5" id="KW-0325">Glycoprotein</keyword>
<dbReference type="InterPro" id="IPR015883">
    <property type="entry name" value="Glyco_hydro_20_cat"/>
</dbReference>
<evidence type="ECO:0000259" key="8">
    <source>
        <dbReference type="Pfam" id="PF00728"/>
    </source>
</evidence>
<dbReference type="GO" id="GO:0030203">
    <property type="term" value="P:glycosaminoglycan metabolic process"/>
    <property type="evidence" value="ECO:0007669"/>
    <property type="project" value="TreeGrafter"/>
</dbReference>
<evidence type="ECO:0000313" key="10">
    <source>
        <dbReference type="EMBL" id="EOA83554.1"/>
    </source>
</evidence>
<dbReference type="OrthoDB" id="428480at2759"/>
<evidence type="ECO:0000256" key="5">
    <source>
        <dbReference type="ARBA" id="ARBA00023180"/>
    </source>
</evidence>
<dbReference type="GO" id="GO:0016231">
    <property type="term" value="F:beta-N-acetylglucosaminidase activity"/>
    <property type="evidence" value="ECO:0007669"/>
    <property type="project" value="TreeGrafter"/>
</dbReference>
<dbReference type="InterPro" id="IPR029019">
    <property type="entry name" value="HEX_eukaryotic_N"/>
</dbReference>
<comment type="similarity">
    <text evidence="2">Belongs to the glycosyl hydrolase 20 family.</text>
</comment>
<sequence length="304" mass="33787">MRDNGTLESQTSYTDSSIGEEADATSNTVSGDDIVEFATRATWKALFLQNFDPWKFRPRDWQEPSPVSADALYLSRINLGLLGTDPANIARPLAGEVDESYSLSVTQQGVATISANTSIGLSRSLTTFTQLFYAHSDQQNVYTPLAPVSIFDAPRFAHRGLNLDVSRSYYPVSDIKRQISACAYTKMNRFHLHATDSQAWPLEIPSLPSVSERGAYRPHLVYSKDDFAHLQRYAALQGVEMITEIDMPGHTSSIAYSFPELIAAFNMQPDWTVYANDPPSGTLKLNSPAVRTFIQTLFNDGQKQ</sequence>
<dbReference type="Gene3D" id="3.20.20.80">
    <property type="entry name" value="Glycosidases"/>
    <property type="match status" value="1"/>
</dbReference>
<reference evidence="10 11" key="1">
    <citation type="journal article" date="2012" name="PLoS Pathog.">
        <title>Diverse lifestyles and strategies of plant pathogenesis encoded in the genomes of eighteen Dothideomycetes fungi.</title>
        <authorList>
            <person name="Ohm R.A."/>
            <person name="Feau N."/>
            <person name="Henrissat B."/>
            <person name="Schoch C.L."/>
            <person name="Horwitz B.A."/>
            <person name="Barry K.W."/>
            <person name="Condon B.J."/>
            <person name="Copeland A.C."/>
            <person name="Dhillon B."/>
            <person name="Glaser F."/>
            <person name="Hesse C.N."/>
            <person name="Kosti I."/>
            <person name="LaButti K."/>
            <person name="Lindquist E.A."/>
            <person name="Lucas S."/>
            <person name="Salamov A.A."/>
            <person name="Bradshaw R.E."/>
            <person name="Ciuffetti L."/>
            <person name="Hamelin R.C."/>
            <person name="Kema G.H.J."/>
            <person name="Lawrence C."/>
            <person name="Scott J.A."/>
            <person name="Spatafora J.W."/>
            <person name="Turgeon B.G."/>
            <person name="de Wit P.J.G.M."/>
            <person name="Zhong S."/>
            <person name="Goodwin S.B."/>
            <person name="Grigoriev I.V."/>
        </authorList>
    </citation>
    <scope>NUCLEOTIDE SEQUENCE [LARGE SCALE GENOMIC DNA]</scope>
    <source>
        <strain evidence="11">28A</strain>
    </source>
</reference>
<evidence type="ECO:0000256" key="2">
    <source>
        <dbReference type="ARBA" id="ARBA00006285"/>
    </source>
</evidence>
<keyword evidence="6" id="KW-0326">Glycosidase</keyword>
<dbReference type="Pfam" id="PF00728">
    <property type="entry name" value="Glyco_hydro_20"/>
    <property type="match status" value="1"/>
</dbReference>
<dbReference type="Gene3D" id="3.30.379.10">
    <property type="entry name" value="Chitobiase/beta-hexosaminidase domain 2-like"/>
    <property type="match status" value="1"/>
</dbReference>
<dbReference type="GeneID" id="19402525"/>
<dbReference type="HOGENOM" id="CLU_915762_0_0_1"/>
<dbReference type="PANTHER" id="PTHR22600:SF58">
    <property type="entry name" value="BETA-HEXOSAMINIDASE"/>
    <property type="match status" value="1"/>
</dbReference>
<dbReference type="SUPFAM" id="SSF51445">
    <property type="entry name" value="(Trans)glycosidases"/>
    <property type="match status" value="1"/>
</dbReference>
<evidence type="ECO:0000256" key="6">
    <source>
        <dbReference type="ARBA" id="ARBA00023295"/>
    </source>
</evidence>
<feature type="region of interest" description="Disordered" evidence="7">
    <location>
        <begin position="1"/>
        <end position="25"/>
    </location>
</feature>
<keyword evidence="4 10" id="KW-0378">Hydrolase</keyword>
<evidence type="ECO:0000256" key="7">
    <source>
        <dbReference type="SAM" id="MobiDB-lite"/>
    </source>
</evidence>
<dbReference type="AlphaFoldDB" id="R0K1M6"/>
<reference evidence="10 11" key="2">
    <citation type="journal article" date="2013" name="PLoS Genet.">
        <title>Comparative genome structure, secondary metabolite, and effector coding capacity across Cochliobolus pathogens.</title>
        <authorList>
            <person name="Condon B.J."/>
            <person name="Leng Y."/>
            <person name="Wu D."/>
            <person name="Bushley K.E."/>
            <person name="Ohm R.A."/>
            <person name="Otillar R."/>
            <person name="Martin J."/>
            <person name="Schackwitz W."/>
            <person name="Grimwood J."/>
            <person name="MohdZainudin N."/>
            <person name="Xue C."/>
            <person name="Wang R."/>
            <person name="Manning V.A."/>
            <person name="Dhillon B."/>
            <person name="Tu Z.J."/>
            <person name="Steffenson B.J."/>
            <person name="Salamov A."/>
            <person name="Sun H."/>
            <person name="Lowry S."/>
            <person name="LaButti K."/>
            <person name="Han J."/>
            <person name="Copeland A."/>
            <person name="Lindquist E."/>
            <person name="Barry K."/>
            <person name="Schmutz J."/>
            <person name="Baker S.E."/>
            <person name="Ciuffetti L.M."/>
            <person name="Grigoriev I.V."/>
            <person name="Zhong S."/>
            <person name="Turgeon B.G."/>
        </authorList>
    </citation>
    <scope>NUCLEOTIDE SEQUENCE [LARGE SCALE GENOMIC DNA]</scope>
    <source>
        <strain evidence="11">28A</strain>
    </source>
</reference>
<comment type="catalytic activity">
    <reaction evidence="1">
        <text>Hydrolysis of terminal non-reducing N-acetyl-D-hexosamine residues in N-acetyl-beta-D-hexosaminides.</text>
        <dbReference type="EC" id="3.2.1.52"/>
    </reaction>
</comment>
<dbReference type="GO" id="GO:0016020">
    <property type="term" value="C:membrane"/>
    <property type="evidence" value="ECO:0007669"/>
    <property type="project" value="TreeGrafter"/>
</dbReference>
<accession>R0K1M6</accession>
<dbReference type="GO" id="GO:0005975">
    <property type="term" value="P:carbohydrate metabolic process"/>
    <property type="evidence" value="ECO:0007669"/>
    <property type="project" value="InterPro"/>
</dbReference>
<feature type="compositionally biased region" description="Polar residues" evidence="7">
    <location>
        <begin position="1"/>
        <end position="17"/>
    </location>
</feature>
<evidence type="ECO:0000256" key="1">
    <source>
        <dbReference type="ARBA" id="ARBA00001231"/>
    </source>
</evidence>
<protein>
    <recommendedName>
        <fullName evidence="3">beta-N-acetylhexosaminidase</fullName>
        <ecNumber evidence="3">3.2.1.52</ecNumber>
    </recommendedName>
</protein>
<keyword evidence="11" id="KW-1185">Reference proteome</keyword>
<evidence type="ECO:0000256" key="4">
    <source>
        <dbReference type="ARBA" id="ARBA00022801"/>
    </source>
</evidence>
<evidence type="ECO:0000313" key="11">
    <source>
        <dbReference type="Proteomes" id="UP000016935"/>
    </source>
</evidence>
<dbReference type="PANTHER" id="PTHR22600">
    <property type="entry name" value="BETA-HEXOSAMINIDASE"/>
    <property type="match status" value="1"/>
</dbReference>
<dbReference type="Pfam" id="PF14845">
    <property type="entry name" value="Glycohydro_20b2"/>
    <property type="match status" value="1"/>
</dbReference>
<dbReference type="SUPFAM" id="SSF55545">
    <property type="entry name" value="beta-N-acetylhexosaminidase-like domain"/>
    <property type="match status" value="1"/>
</dbReference>
<gene>
    <name evidence="10" type="ORF">SETTUDRAFT_22250</name>
</gene>
<evidence type="ECO:0000259" key="9">
    <source>
        <dbReference type="Pfam" id="PF14845"/>
    </source>
</evidence>
<name>R0K1M6_EXST2</name>
<feature type="domain" description="Beta-hexosaminidase eukaryotic type N-terminal" evidence="9">
    <location>
        <begin position="25"/>
        <end position="131"/>
    </location>
</feature>
<dbReference type="EMBL" id="KB908833">
    <property type="protein sequence ID" value="EOA83554.1"/>
    <property type="molecule type" value="Genomic_DNA"/>
</dbReference>
<feature type="domain" description="Glycoside hydrolase family 20 catalytic" evidence="8">
    <location>
        <begin position="156"/>
        <end position="300"/>
    </location>
</feature>
<evidence type="ECO:0000256" key="3">
    <source>
        <dbReference type="ARBA" id="ARBA00012663"/>
    </source>
</evidence>
<dbReference type="InterPro" id="IPR029018">
    <property type="entry name" value="Hex-like_dom2"/>
</dbReference>
<dbReference type="PRINTS" id="PR00738">
    <property type="entry name" value="GLHYDRLASE20"/>
</dbReference>
<dbReference type="InterPro" id="IPR017853">
    <property type="entry name" value="GH"/>
</dbReference>
<dbReference type="EC" id="3.2.1.52" evidence="3"/>
<dbReference type="STRING" id="671987.R0K1M6"/>
<dbReference type="Proteomes" id="UP000016935">
    <property type="component" value="Unassembled WGS sequence"/>
</dbReference>
<organism evidence="10 11">
    <name type="scientific">Exserohilum turcicum (strain 28A)</name>
    <name type="common">Northern leaf blight fungus</name>
    <name type="synonym">Setosphaeria turcica</name>
    <dbReference type="NCBI Taxonomy" id="671987"/>
    <lineage>
        <taxon>Eukaryota</taxon>
        <taxon>Fungi</taxon>
        <taxon>Dikarya</taxon>
        <taxon>Ascomycota</taxon>
        <taxon>Pezizomycotina</taxon>
        <taxon>Dothideomycetes</taxon>
        <taxon>Pleosporomycetidae</taxon>
        <taxon>Pleosporales</taxon>
        <taxon>Pleosporineae</taxon>
        <taxon>Pleosporaceae</taxon>
        <taxon>Exserohilum</taxon>
    </lineage>
</organism>
<dbReference type="RefSeq" id="XP_008028755.1">
    <property type="nucleotide sequence ID" value="XM_008030564.1"/>
</dbReference>